<feature type="transmembrane region" description="Helical" evidence="7">
    <location>
        <begin position="1201"/>
        <end position="1223"/>
    </location>
</feature>
<dbReference type="Pfam" id="PF02687">
    <property type="entry name" value="FtsX"/>
    <property type="match status" value="2"/>
</dbReference>
<feature type="compositionally biased region" description="Low complexity" evidence="6">
    <location>
        <begin position="1027"/>
        <end position="1046"/>
    </location>
</feature>
<proteinExistence type="predicted"/>
<keyword evidence="3 7" id="KW-0812">Transmembrane</keyword>
<feature type="domain" description="ABC3 transporter permease C-terminal" evidence="8">
    <location>
        <begin position="1110"/>
        <end position="1215"/>
    </location>
</feature>
<dbReference type="EMBL" id="VYSG01000001">
    <property type="protein sequence ID" value="NEG69877.1"/>
    <property type="molecule type" value="Genomic_DNA"/>
</dbReference>
<dbReference type="PANTHER" id="PTHR30287">
    <property type="entry name" value="MEMBRANE COMPONENT OF PREDICTED ABC SUPERFAMILY METABOLITE UPTAKE TRANSPORTER"/>
    <property type="match status" value="1"/>
</dbReference>
<evidence type="ECO:0000256" key="7">
    <source>
        <dbReference type="SAM" id="Phobius"/>
    </source>
</evidence>
<dbReference type="Gene3D" id="1.10.287.1490">
    <property type="match status" value="2"/>
</dbReference>
<dbReference type="PANTHER" id="PTHR30287:SF1">
    <property type="entry name" value="INNER MEMBRANE PROTEIN"/>
    <property type="match status" value="1"/>
</dbReference>
<feature type="compositionally biased region" description="Polar residues" evidence="6">
    <location>
        <begin position="352"/>
        <end position="362"/>
    </location>
</feature>
<sequence length="1236" mass="131317">MGSLAPRSRTHAFGKAFALDTLRSWKGAWKQFLSIAVIALLGVAVLTGIYAGCRDCLLAANRYYQQQGLHDLQVLSTLGLTDDDVAALEKVDGVKTVQATRSESVTFAVDGSTKSATLQELGDKGLDEPYVDEGTMPTKAGQVAVTQKFADDTGLTIGDTFTVTPDSSSDSSSDSSDDSSGISTDESSGISFPTTLTITAIVTPPDDLTNSSGYMAKSSFRSTATSDYTFYVPDDGVSGDVYTAISIAVENADMYSTFDDNYDDLVETVANRIENTVENERQQARRQQIVDDATKKLDDAKADAEQQFADAQKQIDDNQTTLDDKKQELADSKQEVEENAATVADGEQQLADGQSQLDSAKQQVADGKTQLADAQAQWESGNEQLTSARSQLDSGMKQVEDGIAQAQSGLDQLDSAISTVKATQSLVAQAQGMLPSNGSGDSDGSDDGETSGTDGSFDDATWARIAPLLQQLGISTSPTPSVSSVRTQLAAMSSQLASQLSSLQSQRATTASTLGDLQSKLADLQAQDKTLKEKEAESASAKQQLDEQSAKLAASEQQIADEQATLDEKSAELASAKQQLEDARQQIADGETELEDAQKQITEAQDELDSKRQEAEDEFAKQQQTIDDIGTATWYVQDRSSLSGFSSLKSDITSIESLGNAFPVVFLIVAVMMSLTTMARLVEEDRGVIGTYLGLGYSGRTLSARYLLFALLACLIGGALGLVAGFVGIPAFLIVVIKGLYVIPDITLQYDWVYGTLGILLFVVGVGIAAAVASMNEVRQMPATLMRPKAPKAGARILLERIRPLWKRLNFLNKVTCRNIFRFKSRLIMTVGGVAGCTALIVCGLAINDTVAALGTSQYLGVDQYSMMVVSSDDDAATTRKTIVSDGKTTEILDARIVSATISSAASHSETVQLTVVPEDELATLNDMIDLKAVDTTSFVDKVESLLSGHGWPKTTVDVGSTVQLGDTGVIVSQSAGQSLGIAAGSTVSLRAEGGSPANADVAAVTRSLIGSDVFISENYYESLFGSSSTSSSSNDSSGSSASADGTTDESSGSSALTWNAIYAKLAGSDDENTAYVNQLKEEASVMTAVSTAQEAEDFKFDLMGAVVALIVCLAGGLALVVLFTLAQTNVSERTREMATLKVLGFYDREVHHYVNREMMELTIAGIVIGLPIGRFIAGLLTSVLNMPGMYFEVRVDWTSYVIAAVATLVFALIVQLFVNPVLDRIDPVSSLKSVE</sequence>
<organism evidence="9 10">
    <name type="scientific">Bifidobacterium choloepi</name>
    <dbReference type="NCBI Taxonomy" id="2614131"/>
    <lineage>
        <taxon>Bacteria</taxon>
        <taxon>Bacillati</taxon>
        <taxon>Actinomycetota</taxon>
        <taxon>Actinomycetes</taxon>
        <taxon>Bifidobacteriales</taxon>
        <taxon>Bifidobacteriaceae</taxon>
        <taxon>Bifidobacterium</taxon>
    </lineage>
</organism>
<feature type="region of interest" description="Disordered" evidence="6">
    <location>
        <begin position="1027"/>
        <end position="1054"/>
    </location>
</feature>
<evidence type="ECO:0000313" key="10">
    <source>
        <dbReference type="Proteomes" id="UP000469292"/>
    </source>
</evidence>
<feature type="transmembrane region" description="Helical" evidence="7">
    <location>
        <begin position="32"/>
        <end position="52"/>
    </location>
</feature>
<evidence type="ECO:0000256" key="2">
    <source>
        <dbReference type="ARBA" id="ARBA00022475"/>
    </source>
</evidence>
<feature type="transmembrane region" description="Helical" evidence="7">
    <location>
        <begin position="707"/>
        <end position="740"/>
    </location>
</feature>
<dbReference type="InterPro" id="IPR003838">
    <property type="entry name" value="ABC3_permease_C"/>
</dbReference>
<feature type="transmembrane region" description="Helical" evidence="7">
    <location>
        <begin position="1103"/>
        <end position="1126"/>
    </location>
</feature>
<evidence type="ECO:0000259" key="8">
    <source>
        <dbReference type="Pfam" id="PF02687"/>
    </source>
</evidence>
<dbReference type="AlphaFoldDB" id="A0A6I5N017"/>
<feature type="compositionally biased region" description="Low complexity" evidence="6">
    <location>
        <begin position="166"/>
        <end position="188"/>
    </location>
</feature>
<feature type="compositionally biased region" description="Polar residues" evidence="6">
    <location>
        <begin position="377"/>
        <end position="393"/>
    </location>
</feature>
<keyword evidence="5 7" id="KW-0472">Membrane</keyword>
<protein>
    <submittedName>
        <fullName evidence="9">FtsX-like permease family protein</fullName>
    </submittedName>
</protein>
<feature type="region of interest" description="Disordered" evidence="6">
    <location>
        <begin position="432"/>
        <end position="458"/>
    </location>
</feature>
<accession>A0A6I5N017</accession>
<evidence type="ECO:0000256" key="4">
    <source>
        <dbReference type="ARBA" id="ARBA00022989"/>
    </source>
</evidence>
<dbReference type="InterPro" id="IPR038766">
    <property type="entry name" value="Membrane_comp_ABC_pdt"/>
</dbReference>
<dbReference type="Proteomes" id="UP000469292">
    <property type="component" value="Unassembled WGS sequence"/>
</dbReference>
<keyword evidence="4 7" id="KW-1133">Transmembrane helix</keyword>
<name>A0A6I5N017_9BIFI</name>
<evidence type="ECO:0000313" key="9">
    <source>
        <dbReference type="EMBL" id="NEG69877.1"/>
    </source>
</evidence>
<keyword evidence="10" id="KW-1185">Reference proteome</keyword>
<reference evidence="9 10" key="1">
    <citation type="submission" date="2019-09" db="EMBL/GenBank/DDBJ databases">
        <title>Phylogenetic characterization of a novel taxon of the genus Bifidobacterium: Bifidobacterium choloepi sp. nov.</title>
        <authorList>
            <person name="Modesto M."/>
            <person name="Satti M."/>
        </authorList>
    </citation>
    <scope>NUCLEOTIDE SEQUENCE [LARGE SCALE GENOMIC DNA]</scope>
    <source>
        <strain evidence="9 10">BRDM6</strain>
    </source>
</reference>
<comment type="subcellular location">
    <subcellularLocation>
        <location evidence="1">Cell membrane</location>
        <topology evidence="1">Multi-pass membrane protein</topology>
    </subcellularLocation>
</comment>
<comment type="caution">
    <text evidence="9">The sequence shown here is derived from an EMBL/GenBank/DDBJ whole genome shotgun (WGS) entry which is preliminary data.</text>
</comment>
<feature type="region of interest" description="Disordered" evidence="6">
    <location>
        <begin position="160"/>
        <end position="188"/>
    </location>
</feature>
<feature type="region of interest" description="Disordered" evidence="6">
    <location>
        <begin position="352"/>
        <end position="396"/>
    </location>
</feature>
<feature type="transmembrane region" description="Helical" evidence="7">
    <location>
        <begin position="1162"/>
        <end position="1181"/>
    </location>
</feature>
<evidence type="ECO:0000256" key="6">
    <source>
        <dbReference type="SAM" id="MobiDB-lite"/>
    </source>
</evidence>
<feature type="domain" description="ABC3 transporter permease C-terminal" evidence="8">
    <location>
        <begin position="661"/>
        <end position="772"/>
    </location>
</feature>
<feature type="transmembrane region" description="Helical" evidence="7">
    <location>
        <begin position="752"/>
        <end position="773"/>
    </location>
</feature>
<evidence type="ECO:0000256" key="1">
    <source>
        <dbReference type="ARBA" id="ARBA00004651"/>
    </source>
</evidence>
<keyword evidence="2" id="KW-1003">Cell membrane</keyword>
<feature type="region of interest" description="Disordered" evidence="6">
    <location>
        <begin position="530"/>
        <end position="559"/>
    </location>
</feature>
<gene>
    <name evidence="9" type="ORF">F6S87_04530</name>
</gene>
<feature type="transmembrane region" description="Helical" evidence="7">
    <location>
        <begin position="661"/>
        <end position="682"/>
    </location>
</feature>
<evidence type="ECO:0000256" key="5">
    <source>
        <dbReference type="ARBA" id="ARBA00023136"/>
    </source>
</evidence>
<evidence type="ECO:0000256" key="3">
    <source>
        <dbReference type="ARBA" id="ARBA00022692"/>
    </source>
</evidence>
<feature type="transmembrane region" description="Helical" evidence="7">
    <location>
        <begin position="827"/>
        <end position="847"/>
    </location>
</feature>
<dbReference type="GO" id="GO:0005886">
    <property type="term" value="C:plasma membrane"/>
    <property type="evidence" value="ECO:0007669"/>
    <property type="project" value="UniProtKB-SubCell"/>
</dbReference>